<evidence type="ECO:0000256" key="1">
    <source>
        <dbReference type="SAM" id="Coils"/>
    </source>
</evidence>
<dbReference type="OrthoDB" id="5213630at2759"/>
<name>M7SQW6_EUTLA</name>
<dbReference type="AlphaFoldDB" id="M7SQW6"/>
<evidence type="ECO:0000313" key="3">
    <source>
        <dbReference type="Proteomes" id="UP000012174"/>
    </source>
</evidence>
<dbReference type="EMBL" id="KB706164">
    <property type="protein sequence ID" value="EMR68879.1"/>
    <property type="molecule type" value="Genomic_DNA"/>
</dbReference>
<keyword evidence="3" id="KW-1185">Reference proteome</keyword>
<dbReference type="HOGENOM" id="CLU_572413_0_0_1"/>
<keyword evidence="1" id="KW-0175">Coiled coil</keyword>
<protein>
    <submittedName>
        <fullName evidence="2">Uncharacterized protein</fullName>
    </submittedName>
</protein>
<dbReference type="Proteomes" id="UP000012174">
    <property type="component" value="Unassembled WGS sequence"/>
</dbReference>
<dbReference type="STRING" id="1287681.M7SQW6"/>
<organism evidence="2 3">
    <name type="scientific">Eutypa lata (strain UCR-EL1)</name>
    <name type="common">Grapevine dieback disease fungus</name>
    <name type="synonym">Eutypa armeniacae</name>
    <dbReference type="NCBI Taxonomy" id="1287681"/>
    <lineage>
        <taxon>Eukaryota</taxon>
        <taxon>Fungi</taxon>
        <taxon>Dikarya</taxon>
        <taxon>Ascomycota</taxon>
        <taxon>Pezizomycotina</taxon>
        <taxon>Sordariomycetes</taxon>
        <taxon>Xylariomycetidae</taxon>
        <taxon>Xylariales</taxon>
        <taxon>Diatrypaceae</taxon>
        <taxon>Eutypa</taxon>
    </lineage>
</organism>
<gene>
    <name evidence="2" type="ORF">UCREL1_4107</name>
</gene>
<dbReference type="KEGG" id="ela:UCREL1_4107"/>
<dbReference type="eggNOG" id="ENOG502SPSM">
    <property type="taxonomic scope" value="Eukaryota"/>
</dbReference>
<reference evidence="3" key="1">
    <citation type="journal article" date="2013" name="Genome Announc.">
        <title>Draft genome sequence of the grapevine dieback fungus Eutypa lata UCR-EL1.</title>
        <authorList>
            <person name="Blanco-Ulate B."/>
            <person name="Rolshausen P.E."/>
            <person name="Cantu D."/>
        </authorList>
    </citation>
    <scope>NUCLEOTIDE SEQUENCE [LARGE SCALE GENOMIC DNA]</scope>
    <source>
        <strain evidence="3">UCR-EL1</strain>
    </source>
</reference>
<proteinExistence type="predicted"/>
<sequence>MQYFNTWSFGPWETSTEHLPPNPDLGMTIENQRSSEAETTKVMADHDEEMGDTNFMETRVLGARSHIKANDLRNDPVLKVFLQDLLEETVKDFHETSIDTKNAANGTLEVALNLRRDFQDIKASYAVLASSQRETQEILAALMNSQQELRNQVHALAQDITQFKSPRKRTADQLSGTSEEDIGAFTAEIGRQKNHIAQIEKELDEKREECVYVNNSHQEALNEIEQLRSTGQLFATIDDDAVISQWKELKFAISNLTRQRLSRPNKNVPRNYSRKKYFSPVSRHYLYFLGERDYVALVFQGVIWHFLSSHILKRPGKMWGVPLGNAIDGSFRGDNLEPQAPEKYHILRAHVCTVLHQNYSISTTEIESLTEILNLQISPFYYGHNMVDLEAALNKIITRAFELGALMAQAKARYYPYGLQLVEDKETIDESWMEIPCAKPGKGQAIDILITPALIKSGNSDGENYEEKVALVKAEVC</sequence>
<accession>M7SQW6</accession>
<evidence type="ECO:0000313" key="2">
    <source>
        <dbReference type="EMBL" id="EMR68879.1"/>
    </source>
</evidence>
<feature type="coiled-coil region" evidence="1">
    <location>
        <begin position="189"/>
        <end position="216"/>
    </location>
</feature>